<reference evidence="3" key="1">
    <citation type="journal article" date="2021" name="PeerJ">
        <title>Extensive microbial diversity within the chicken gut microbiome revealed by metagenomics and culture.</title>
        <authorList>
            <person name="Gilroy R."/>
            <person name="Ravi A."/>
            <person name="Getino M."/>
            <person name="Pursley I."/>
            <person name="Horton D.L."/>
            <person name="Alikhan N.F."/>
            <person name="Baker D."/>
            <person name="Gharbi K."/>
            <person name="Hall N."/>
            <person name="Watson M."/>
            <person name="Adriaenssens E.M."/>
            <person name="Foster-Nyarko E."/>
            <person name="Jarju S."/>
            <person name="Secka A."/>
            <person name="Antonio M."/>
            <person name="Oren A."/>
            <person name="Chaudhuri R.R."/>
            <person name="La Ragione R."/>
            <person name="Hildebrand F."/>
            <person name="Pallen M.J."/>
        </authorList>
    </citation>
    <scope>NUCLEOTIDE SEQUENCE</scope>
    <source>
        <strain evidence="3">ChiW19-6364</strain>
    </source>
</reference>
<sequence>MSEILYIQTEKNVEVYSPEIHLQDIAKLTCSDQKILNRNQVRRIMTIPGKKPGRYVVSALDLINAVAKEEKSLDVTHIGEANIVVTYRERPSGEKWKEYIKTGLVCILSFFGAAFSIMTFNTDVDIQKLFPQLYFQLTGTKPEGVTVLEFFYSLGIGIGVVFFFNHFGHGKPAKDPSPIEVQMRTYEEDVDKTLIAEKNRGEKKA</sequence>
<proteinExistence type="predicted"/>
<dbReference type="EMBL" id="DWUX01000106">
    <property type="protein sequence ID" value="HJD39503.1"/>
    <property type="molecule type" value="Genomic_DNA"/>
</dbReference>
<dbReference type="InterPro" id="IPR021997">
    <property type="entry name" value="SporV_AA"/>
</dbReference>
<feature type="transmembrane region" description="Helical" evidence="1">
    <location>
        <begin position="99"/>
        <end position="120"/>
    </location>
</feature>
<dbReference type="Gene3D" id="2.60.480.10">
    <property type="entry name" value="eubacterium ventriosum atcc domain"/>
    <property type="match status" value="1"/>
</dbReference>
<feature type="domain" description="Stage V sporulation protein AA" evidence="2">
    <location>
        <begin position="3"/>
        <end position="89"/>
    </location>
</feature>
<evidence type="ECO:0000313" key="4">
    <source>
        <dbReference type="Proteomes" id="UP000823850"/>
    </source>
</evidence>
<evidence type="ECO:0000256" key="1">
    <source>
        <dbReference type="SAM" id="Phobius"/>
    </source>
</evidence>
<keyword evidence="1" id="KW-0812">Transmembrane</keyword>
<dbReference type="InterPro" id="IPR038548">
    <property type="entry name" value="SporV_AA_N_sf"/>
</dbReference>
<protein>
    <submittedName>
        <fullName evidence="3">Stage V sporulation protein AA</fullName>
    </submittedName>
</protein>
<gene>
    <name evidence="3" type="ORF">H9913_05700</name>
</gene>
<feature type="transmembrane region" description="Helical" evidence="1">
    <location>
        <begin position="150"/>
        <end position="168"/>
    </location>
</feature>
<keyword evidence="1" id="KW-1133">Transmembrane helix</keyword>
<keyword evidence="1" id="KW-0472">Membrane</keyword>
<evidence type="ECO:0000313" key="3">
    <source>
        <dbReference type="EMBL" id="HJD39503.1"/>
    </source>
</evidence>
<accession>A0A9D2RAE9</accession>
<organism evidence="3 4">
    <name type="scientific">Candidatus Blautia stercoripullorum</name>
    <dbReference type="NCBI Taxonomy" id="2838502"/>
    <lineage>
        <taxon>Bacteria</taxon>
        <taxon>Bacillati</taxon>
        <taxon>Bacillota</taxon>
        <taxon>Clostridia</taxon>
        <taxon>Lachnospirales</taxon>
        <taxon>Lachnospiraceae</taxon>
        <taxon>Blautia</taxon>
    </lineage>
</organism>
<name>A0A9D2RAE9_9FIRM</name>
<dbReference type="Proteomes" id="UP000823850">
    <property type="component" value="Unassembled WGS sequence"/>
</dbReference>
<comment type="caution">
    <text evidence="3">The sequence shown here is derived from an EMBL/GenBank/DDBJ whole genome shotgun (WGS) entry which is preliminary data.</text>
</comment>
<evidence type="ECO:0000259" key="2">
    <source>
        <dbReference type="Pfam" id="PF12164"/>
    </source>
</evidence>
<dbReference type="AlphaFoldDB" id="A0A9D2RAE9"/>
<dbReference type="Pfam" id="PF12164">
    <property type="entry name" value="SporV_AA"/>
    <property type="match status" value="1"/>
</dbReference>
<reference evidence="3" key="2">
    <citation type="submission" date="2021-04" db="EMBL/GenBank/DDBJ databases">
        <authorList>
            <person name="Gilroy R."/>
        </authorList>
    </citation>
    <scope>NUCLEOTIDE SEQUENCE</scope>
    <source>
        <strain evidence="3">ChiW19-6364</strain>
    </source>
</reference>